<evidence type="ECO:0000313" key="1">
    <source>
        <dbReference type="EMBL" id="KAJ6742049.1"/>
    </source>
</evidence>
<dbReference type="EMBL" id="JAPFFL010000002">
    <property type="protein sequence ID" value="KAJ6742049.1"/>
    <property type="molecule type" value="Genomic_DNA"/>
</dbReference>
<dbReference type="Proteomes" id="UP001151529">
    <property type="component" value="Chromosome 6"/>
</dbReference>
<accession>A0A9Q0ZPJ7</accession>
<protein>
    <submittedName>
        <fullName evidence="1">Uncharacterized protein</fullName>
    </submittedName>
</protein>
<dbReference type="PANTHER" id="PTHR36059:SF2">
    <property type="entry name" value="OS02G0175800 PROTEIN"/>
    <property type="match status" value="1"/>
</dbReference>
<reference evidence="1" key="2">
    <citation type="journal article" date="2023" name="Int. J. Mol. Sci.">
        <title>De Novo Assembly and Annotation of 11 Diverse Shrub Willow (Salix) Genomes Reveals Novel Gene Organization in Sex-Linked Regions.</title>
        <authorList>
            <person name="Hyden B."/>
            <person name="Feng K."/>
            <person name="Yates T.B."/>
            <person name="Jawdy S."/>
            <person name="Cereghino C."/>
            <person name="Smart L.B."/>
            <person name="Muchero W."/>
        </authorList>
    </citation>
    <scope>NUCLEOTIDE SEQUENCE [LARGE SCALE GENOMIC DNA]</scope>
    <source>
        <tissue evidence="1">Shoot tip</tissue>
    </source>
</reference>
<evidence type="ECO:0000313" key="2">
    <source>
        <dbReference type="Proteomes" id="UP001151529"/>
    </source>
</evidence>
<dbReference type="PANTHER" id="PTHR36059">
    <property type="entry name" value="OS02G0175800 PROTEIN"/>
    <property type="match status" value="1"/>
</dbReference>
<reference evidence="1" key="1">
    <citation type="submission" date="2022-11" db="EMBL/GenBank/DDBJ databases">
        <authorList>
            <person name="Hyden B.L."/>
            <person name="Feng K."/>
            <person name="Yates T."/>
            <person name="Jawdy S."/>
            <person name="Smart L.B."/>
            <person name="Muchero W."/>
        </authorList>
    </citation>
    <scope>NUCLEOTIDE SEQUENCE</scope>
    <source>
        <tissue evidence="1">Shoot tip</tissue>
    </source>
</reference>
<proteinExistence type="predicted"/>
<name>A0A9Q0ZPJ7_SALVM</name>
<keyword evidence="2" id="KW-1185">Reference proteome</keyword>
<dbReference type="AlphaFoldDB" id="A0A9Q0ZPJ7"/>
<organism evidence="1 2">
    <name type="scientific">Salix viminalis</name>
    <name type="common">Common osier</name>
    <name type="synonym">Basket willow</name>
    <dbReference type="NCBI Taxonomy" id="40686"/>
    <lineage>
        <taxon>Eukaryota</taxon>
        <taxon>Viridiplantae</taxon>
        <taxon>Streptophyta</taxon>
        <taxon>Embryophyta</taxon>
        <taxon>Tracheophyta</taxon>
        <taxon>Spermatophyta</taxon>
        <taxon>Magnoliopsida</taxon>
        <taxon>eudicotyledons</taxon>
        <taxon>Gunneridae</taxon>
        <taxon>Pentapetalae</taxon>
        <taxon>rosids</taxon>
        <taxon>fabids</taxon>
        <taxon>Malpighiales</taxon>
        <taxon>Salicaceae</taxon>
        <taxon>Saliceae</taxon>
        <taxon>Salix</taxon>
    </lineage>
</organism>
<comment type="caution">
    <text evidence="1">The sequence shown here is derived from an EMBL/GenBank/DDBJ whole genome shotgun (WGS) entry which is preliminary data.</text>
</comment>
<gene>
    <name evidence="1" type="ORF">OIU85_016162</name>
</gene>
<sequence length="132" mass="15366">MALRKFYNEIKGLKVKEFPNHVKPMLSVNYVKKSVQRGMDNYHAKYIETSSVDPVYHGGTVFIGVLIEDCWVLLVRMLKLKRVELGWYVERNMFKNVEDEGSHPSSQAYSSKDISVIWQEDTVLPMVGRLKR</sequence>
<dbReference type="OrthoDB" id="503863at2759"/>